<dbReference type="Gene3D" id="3.40.50.12780">
    <property type="entry name" value="N-terminal domain of ligase-like"/>
    <property type="match status" value="1"/>
</dbReference>
<dbReference type="Gene3D" id="2.130.10.10">
    <property type="entry name" value="YVTN repeat-like/Quinoprotein amine dehydrogenase"/>
    <property type="match status" value="1"/>
</dbReference>
<dbReference type="Pfam" id="PF00501">
    <property type="entry name" value="AMP-binding"/>
    <property type="match status" value="1"/>
</dbReference>
<dbReference type="InterPro" id="IPR002372">
    <property type="entry name" value="PQQ_rpt_dom"/>
</dbReference>
<dbReference type="GO" id="GO:0043041">
    <property type="term" value="P:amino acid activation for nonribosomal peptide biosynthetic process"/>
    <property type="evidence" value="ECO:0007669"/>
    <property type="project" value="TreeGrafter"/>
</dbReference>
<dbReference type="Pfam" id="PF13570">
    <property type="entry name" value="Beta-prop_ACSF4"/>
    <property type="match status" value="1"/>
</dbReference>
<dbReference type="GeneID" id="106123239"/>
<dbReference type="PANTHER" id="PTHR44394:SF1">
    <property type="entry name" value="BETA-ALANINE-ACTIVATING ENZYME"/>
    <property type="match status" value="1"/>
</dbReference>
<dbReference type="Gene3D" id="2.40.10.480">
    <property type="match status" value="1"/>
</dbReference>
<evidence type="ECO:0000259" key="2">
    <source>
        <dbReference type="Pfam" id="PF13570"/>
    </source>
</evidence>
<dbReference type="PANTHER" id="PTHR44394">
    <property type="entry name" value="BETA-ALANINE-ACTIVATING ENZYME"/>
    <property type="match status" value="1"/>
</dbReference>
<dbReference type="InterPro" id="IPR052091">
    <property type="entry name" value="Beta-ala_Activ/Resist"/>
</dbReference>
<dbReference type="InterPro" id="IPR018391">
    <property type="entry name" value="PQQ_b-propeller_rpt"/>
</dbReference>
<dbReference type="RefSeq" id="XP_013174924.1">
    <property type="nucleotide sequence ID" value="XM_013319470.1"/>
</dbReference>
<dbReference type="InterPro" id="IPR000873">
    <property type="entry name" value="AMP-dep_synth/lig_dom"/>
</dbReference>
<dbReference type="CTD" id="132949"/>
<protein>
    <submittedName>
        <fullName evidence="3">Acyl-CoA synthetase family member 4</fullName>
    </submittedName>
</protein>
<dbReference type="SUPFAM" id="SSF56801">
    <property type="entry name" value="Acetyl-CoA synthetase-like"/>
    <property type="match status" value="1"/>
</dbReference>
<gene>
    <name evidence="3" type="primary">LOC106123239</name>
</gene>
<name>A0AAJ6ZL59_PAPXU</name>
<dbReference type="InterPro" id="IPR042099">
    <property type="entry name" value="ANL_N_sf"/>
</dbReference>
<sequence length="962" mass="108761">MKSKRGFYDVFVKTCATNPSKKAVRQYYNEKYNNYTYSELFGVCEYISQILLQLDCNREVVGLVTDRNVIVPCAIAAVHKCCNSFMFLDPTQSIENEISDLKLKIIITIQDSNNDYSVKLYEKKPDKTIVIFDYTINFYKQESNNLLTKKWVMEHCFIASTSGSTGKKKHVQVPVQCIQPNIDDLTNLFNIDSSDVIYFSTPLTFDPSMVEILLAFKNGASLLIAPEYIDLLFPPNKQYSITVWQTTPSKFFQHTNTEIKNKILSADSTLKILALGGEPLNGIRRLRELKHVNNKCRIFTLYGVTEMSCWACVAELDLNKIITDREVPLGNCLSETQLRIDSKNSSANGSGKIILVSNTRKCYILNNKKPGSNEEECSLKFVDTGDIGEVRNGTVYYRGRKDDTVKRFGSKINLQYIENSVMQCSEVKTCSCIWLPKLMLLVLYYSSETIKSHDLSILIKGKLEEKFWPDKIIKVDNLPTTSHGKTSKQILSTMFENDLNVPTIPATHAFLEELTSMLRTTVPIEEIKNKSYQAIGGTSFLAIAMCNKLSHTYPQLGNFILPYLISNNKTIQDIVQLVEKDYSYEEMKSKKRSKKPDFRSKRLAYALSEVLELDRNLVDFQELWKFDTGKCVDASPTLCPYKNKVFVAVCSHSGKIAVIDTESGKLQGQIKLNSRIEASIHCFEGGVRGPCGVVGSYDGTIVCFTIHKCQEIWRTNVRYMIKSKATYIRGVIYIASYDGIVRCVDATNGEIKQTIQVAEQAISADTVLARNGYIMVGTLSGVCAGIDTRTRRVAWRGKLNSPVFARPALYDDDKYVVFAEVNGEVHCRTVEKGIKVWKYEGAKGNIFSSVYVRNLEALTWQFVFGCHDNGVYSITVKNFRSSLHWRTEMTSPVYATPCCLDNTSIIATSTNGKMCVISTDNGTILSEYQFPNETFSSPAVYNDKIFIGCRNDYLYCIKFNQI</sequence>
<dbReference type="SMART" id="SM00564">
    <property type="entry name" value="PQQ"/>
    <property type="match status" value="4"/>
</dbReference>
<proteinExistence type="predicted"/>
<feature type="domain" description="AMP-dependent synthetase/ligase" evidence="1">
    <location>
        <begin position="13"/>
        <end position="340"/>
    </location>
</feature>
<evidence type="ECO:0000259" key="1">
    <source>
        <dbReference type="Pfam" id="PF00501"/>
    </source>
</evidence>
<dbReference type="InterPro" id="IPR011047">
    <property type="entry name" value="Quinoprotein_ADH-like_sf"/>
</dbReference>
<evidence type="ECO:0000313" key="3">
    <source>
        <dbReference type="RefSeq" id="XP_013174924.1"/>
    </source>
</evidence>
<organism evidence="3">
    <name type="scientific">Papilio xuthus</name>
    <name type="common">Asian swallowtail butterfly</name>
    <dbReference type="NCBI Taxonomy" id="66420"/>
    <lineage>
        <taxon>Eukaryota</taxon>
        <taxon>Metazoa</taxon>
        <taxon>Ecdysozoa</taxon>
        <taxon>Arthropoda</taxon>
        <taxon>Hexapoda</taxon>
        <taxon>Insecta</taxon>
        <taxon>Pterygota</taxon>
        <taxon>Neoptera</taxon>
        <taxon>Endopterygota</taxon>
        <taxon>Lepidoptera</taxon>
        <taxon>Glossata</taxon>
        <taxon>Ditrysia</taxon>
        <taxon>Papilionoidea</taxon>
        <taxon>Papilionidae</taxon>
        <taxon>Papilioninae</taxon>
        <taxon>Papilio</taxon>
    </lineage>
</organism>
<dbReference type="Gene3D" id="3.30.300.30">
    <property type="match status" value="1"/>
</dbReference>
<dbReference type="KEGG" id="pxu:106123239"/>
<dbReference type="AlphaFoldDB" id="A0AAJ6ZL59"/>
<dbReference type="SUPFAM" id="SSF50998">
    <property type="entry name" value="Quinoprotein alcohol dehydrogenase-like"/>
    <property type="match status" value="1"/>
</dbReference>
<accession>A0AAJ6ZL59</accession>
<feature type="domain" description="Pyrrolo-quinoline quinone repeat" evidence="2">
    <location>
        <begin position="628"/>
        <end position="959"/>
    </location>
</feature>
<reference evidence="3" key="1">
    <citation type="submission" date="2025-08" db="UniProtKB">
        <authorList>
            <consortium name="RefSeq"/>
        </authorList>
    </citation>
    <scope>IDENTIFICATION</scope>
</reference>
<dbReference type="Proteomes" id="UP000694872">
    <property type="component" value="Unplaced"/>
</dbReference>
<dbReference type="InterPro" id="IPR015943">
    <property type="entry name" value="WD40/YVTN_repeat-like_dom_sf"/>
</dbReference>
<dbReference type="InterPro" id="IPR045851">
    <property type="entry name" value="AMP-bd_C_sf"/>
</dbReference>